<organism evidence="2 3">
    <name type="scientific">Aquimarina algiphila</name>
    <dbReference type="NCBI Taxonomy" id="2047982"/>
    <lineage>
        <taxon>Bacteria</taxon>
        <taxon>Pseudomonadati</taxon>
        <taxon>Bacteroidota</taxon>
        <taxon>Flavobacteriia</taxon>
        <taxon>Flavobacteriales</taxon>
        <taxon>Flavobacteriaceae</taxon>
        <taxon>Aquimarina</taxon>
    </lineage>
</organism>
<proteinExistence type="predicted"/>
<accession>A0A554VKF4</accession>
<evidence type="ECO:0000313" key="2">
    <source>
        <dbReference type="EMBL" id="TSE08517.1"/>
    </source>
</evidence>
<dbReference type="AlphaFoldDB" id="A0A554VKF4"/>
<dbReference type="OrthoDB" id="1191173at2"/>
<name>A0A554VKF4_9FLAO</name>
<dbReference type="Pfam" id="PF13648">
    <property type="entry name" value="Lipocalin_4"/>
    <property type="match status" value="1"/>
</dbReference>
<sequence>MEYKIKMAFALIGIGLIFFINTINAQKIDKTNLFEIWHLNSYKIKSKEYSPSKKEKNDYIHFKEDGTFVSKSENTIETGTWILNNNGGYILMIDDNNETIKAYIVSLSFENLILRFDVAEIKEVEVVYNSHL</sequence>
<reference evidence="2 3" key="1">
    <citation type="submission" date="2019-07" db="EMBL/GenBank/DDBJ databases">
        <title>The draft genome sequence of Aquimarina algiphila M91.</title>
        <authorList>
            <person name="Meng X."/>
        </authorList>
    </citation>
    <scope>NUCLEOTIDE SEQUENCE [LARGE SCALE GENOMIC DNA]</scope>
    <source>
        <strain evidence="2 3">M91</strain>
    </source>
</reference>
<evidence type="ECO:0000313" key="3">
    <source>
        <dbReference type="Proteomes" id="UP000318833"/>
    </source>
</evidence>
<feature type="domain" description="Lipocalin-like" evidence="1">
    <location>
        <begin position="37"/>
        <end position="113"/>
    </location>
</feature>
<protein>
    <recommendedName>
        <fullName evidence="1">Lipocalin-like domain-containing protein</fullName>
    </recommendedName>
</protein>
<evidence type="ECO:0000259" key="1">
    <source>
        <dbReference type="Pfam" id="PF13648"/>
    </source>
</evidence>
<dbReference type="Proteomes" id="UP000318833">
    <property type="component" value="Unassembled WGS sequence"/>
</dbReference>
<comment type="caution">
    <text evidence="2">The sequence shown here is derived from an EMBL/GenBank/DDBJ whole genome shotgun (WGS) entry which is preliminary data.</text>
</comment>
<gene>
    <name evidence="2" type="ORF">FOF46_12150</name>
</gene>
<dbReference type="EMBL" id="VLNR01000022">
    <property type="protein sequence ID" value="TSE08517.1"/>
    <property type="molecule type" value="Genomic_DNA"/>
</dbReference>
<keyword evidence="3" id="KW-1185">Reference proteome</keyword>
<dbReference type="RefSeq" id="WP_143916635.1">
    <property type="nucleotide sequence ID" value="NZ_CANMIK010000024.1"/>
</dbReference>
<dbReference type="InterPro" id="IPR024311">
    <property type="entry name" value="Lipocalin-like"/>
</dbReference>